<dbReference type="Proteomes" id="UP000029736">
    <property type="component" value="Unassembled WGS sequence"/>
</dbReference>
<dbReference type="InterPro" id="IPR036812">
    <property type="entry name" value="NAD(P)_OxRdtase_dom_sf"/>
</dbReference>
<dbReference type="InterPro" id="IPR023210">
    <property type="entry name" value="NADP_OxRdtase_dom"/>
</dbReference>
<reference evidence="5 6" key="1">
    <citation type="journal article" date="2014" name="Int. J. Syst. Evol. Microbiol.">
        <title>Phaeodactylibacter xiamenensis gen. nov., sp. nov., a member of the family Saprospiraceae isolated from the marine alga Phaeodactylum tricornutum.</title>
        <authorList>
            <person name="Chen Z.Jr."/>
            <person name="Lei X."/>
            <person name="Lai Q."/>
            <person name="Li Y."/>
            <person name="Zhang B."/>
            <person name="Zhang J."/>
            <person name="Zhang H."/>
            <person name="Yang L."/>
            <person name="Zheng W."/>
            <person name="Tian Y."/>
            <person name="Yu Z."/>
            <person name="Xu H.Jr."/>
            <person name="Zheng T."/>
        </authorList>
    </citation>
    <scope>NUCLEOTIDE SEQUENCE [LARGE SCALE GENOMIC DNA]</scope>
    <source>
        <strain evidence="5 6">KD52</strain>
    </source>
</reference>
<dbReference type="GO" id="GO:0016491">
    <property type="term" value="F:oxidoreductase activity"/>
    <property type="evidence" value="ECO:0007669"/>
    <property type="project" value="UniProtKB-KW"/>
</dbReference>
<accession>A0A098S276</accession>
<proteinExistence type="inferred from homology"/>
<dbReference type="RefSeq" id="WP_044225724.1">
    <property type="nucleotide sequence ID" value="NZ_JBKAGJ010000013.1"/>
</dbReference>
<dbReference type="FunFam" id="3.20.20.100:FF:000008">
    <property type="entry name" value="Aldo/keto reductase family oxidoreductase"/>
    <property type="match status" value="1"/>
</dbReference>
<evidence type="ECO:0000313" key="5">
    <source>
        <dbReference type="EMBL" id="KGE86235.1"/>
    </source>
</evidence>
<sequence length="302" mass="34325">MTTSLSEHGPRFSRIVFGVMKWGLWGHQLNTRDMLRLIEESVAYGVTTFDHADIYGNYTTEAEFGEALKLQPSLRDKIQLVTKCGIKMQVPQRPHHRIKSYDTSPEHIRASVDRSLRNLNTDYIDLLLIHRPSPLMDADLIAGEFEYLKKEGKVRYFGVSNFTRAQFDLLNSRFPLVTNQVEASLFHLPPFTDGTLDQCQQHRIRPMAWSPLGGGSIFSASPDEQAQRILSTAQAIIERREQDIRVDQLLLAWLMRHPSGILPVVGTARIERLKAAADATHIMLSREEWFELLQASTGSEVA</sequence>
<evidence type="ECO:0000256" key="3">
    <source>
        <dbReference type="ARBA" id="ARBA00038157"/>
    </source>
</evidence>
<comment type="similarity">
    <text evidence="3">Belongs to the aldo/keto reductase family. Aldo/keto reductase 2 subfamily.</text>
</comment>
<feature type="domain" description="NADP-dependent oxidoreductase" evidence="4">
    <location>
        <begin position="14"/>
        <end position="291"/>
    </location>
</feature>
<dbReference type="SUPFAM" id="SSF51430">
    <property type="entry name" value="NAD(P)-linked oxidoreductase"/>
    <property type="match status" value="1"/>
</dbReference>
<gene>
    <name evidence="5" type="ORF">IX84_22705</name>
</gene>
<evidence type="ECO:0000256" key="2">
    <source>
        <dbReference type="ARBA" id="ARBA00023002"/>
    </source>
</evidence>
<name>A0A098S276_9BACT</name>
<evidence type="ECO:0000256" key="1">
    <source>
        <dbReference type="ARBA" id="ARBA00022857"/>
    </source>
</evidence>
<dbReference type="PANTHER" id="PTHR43364:SF1">
    <property type="entry name" value="OXIDOREDUCTASE YDHF"/>
    <property type="match status" value="1"/>
</dbReference>
<comment type="caution">
    <text evidence="5">The sequence shown here is derived from an EMBL/GenBank/DDBJ whole genome shotgun (WGS) entry which is preliminary data.</text>
</comment>
<dbReference type="Gene3D" id="3.20.20.100">
    <property type="entry name" value="NADP-dependent oxidoreductase domain"/>
    <property type="match status" value="1"/>
</dbReference>
<dbReference type="STRING" id="1524460.IX84_22705"/>
<dbReference type="CDD" id="cd19092">
    <property type="entry name" value="AKR_BsYcsN_EcYdhF-like"/>
    <property type="match status" value="1"/>
</dbReference>
<keyword evidence="1" id="KW-0521">NADP</keyword>
<dbReference type="GO" id="GO:0005829">
    <property type="term" value="C:cytosol"/>
    <property type="evidence" value="ECO:0007669"/>
    <property type="project" value="TreeGrafter"/>
</dbReference>
<dbReference type="InterPro" id="IPR050523">
    <property type="entry name" value="AKR_Detox_Biosynth"/>
</dbReference>
<dbReference type="Pfam" id="PF00248">
    <property type="entry name" value="Aldo_ket_red"/>
    <property type="match status" value="1"/>
</dbReference>
<keyword evidence="6" id="KW-1185">Reference proteome</keyword>
<dbReference type="OrthoDB" id="9773828at2"/>
<dbReference type="PANTHER" id="PTHR43364">
    <property type="entry name" value="NADH-SPECIFIC METHYLGLYOXAL REDUCTASE-RELATED"/>
    <property type="match status" value="1"/>
</dbReference>
<dbReference type="EMBL" id="JPOS01000081">
    <property type="protein sequence ID" value="KGE86235.1"/>
    <property type="molecule type" value="Genomic_DNA"/>
</dbReference>
<evidence type="ECO:0000313" key="6">
    <source>
        <dbReference type="Proteomes" id="UP000029736"/>
    </source>
</evidence>
<keyword evidence="2" id="KW-0560">Oxidoreductase</keyword>
<dbReference type="AlphaFoldDB" id="A0A098S276"/>
<evidence type="ECO:0000259" key="4">
    <source>
        <dbReference type="Pfam" id="PF00248"/>
    </source>
</evidence>
<organism evidence="5 6">
    <name type="scientific">Phaeodactylibacter xiamenensis</name>
    <dbReference type="NCBI Taxonomy" id="1524460"/>
    <lineage>
        <taxon>Bacteria</taxon>
        <taxon>Pseudomonadati</taxon>
        <taxon>Bacteroidota</taxon>
        <taxon>Saprospiria</taxon>
        <taxon>Saprospirales</taxon>
        <taxon>Haliscomenobacteraceae</taxon>
        <taxon>Phaeodactylibacter</taxon>
    </lineage>
</organism>
<protein>
    <recommendedName>
        <fullName evidence="4">NADP-dependent oxidoreductase domain-containing protein</fullName>
    </recommendedName>
</protein>